<sequence length="700" mass="79326">MHGRPRKRGGGDGGASEQKEKAKIAFLEPLQAQVLQNHHNCCYTKEALQKNARLLELNPEVNTAWNYRKLALRHLIASEQDVEVHKALAREELRVIEMALARNYKSYGAWHHRKWVIGLGLSLLENEFRLLDKFMDADARNFHAWDYRRHVASVQGAALEKELEFTRKKIYDNFSNYSAWHKRSTLLSQLFKENGVDILKHSTLSSEFELVHQAFFTEPDDQSAWFYYNWLLDHAAAAPDPKLLSTWPSDAVLITIDEQSEPSQLLHFRGISGLEETILLEGVPIFLCFSKPVTGVSGLTVSVQSVPDSKQALHGLWKPVANKGGASNIWSADLNHFTDAKIKKRVYELSYNVRIEIGSTQGIISQDGHPFLGPVHLTFVLRSTFVGSYIVKDDIHGEQNLKIVEDDKWEPHPEQALAAQSLSMLEKVTWSEKLMKEEIGLCRELLELESSSKWATLTLARLLEVQQNISQDKRLTLRNNTAEVLQLYEKLTRIDPSHAEYYQDRHSLNLLDQITSDSAQLKERWSIGLHGSVLGRDIGILWLNGLSLSKLGYMERLLSLQMLDLSYNHLRALDGLEALQFLVHLNLSHNLVSCVHTLRPISKLQRLRSLDISHNKLTGNSYTGSGVSVAVCWDLSSKNRMATPSSHTFEYLNDIEDVFKCMNLEELAIAGNPGASDNQFRVSLLESLPSLKLLDCKSVP</sequence>
<name>A0ACC2ALF9_DIPCM</name>
<dbReference type="EMBL" id="CM055112">
    <property type="protein sequence ID" value="KAJ7518296.1"/>
    <property type="molecule type" value="Genomic_DNA"/>
</dbReference>
<reference evidence="2" key="1">
    <citation type="journal article" date="2024" name="Proc. Natl. Acad. Sci. U.S.A.">
        <title>Extraordinary preservation of gene collinearity over three hundred million years revealed in homosporous lycophytes.</title>
        <authorList>
            <person name="Li C."/>
            <person name="Wickell D."/>
            <person name="Kuo L.Y."/>
            <person name="Chen X."/>
            <person name="Nie B."/>
            <person name="Liao X."/>
            <person name="Peng D."/>
            <person name="Ji J."/>
            <person name="Jenkins J."/>
            <person name="Williams M."/>
            <person name="Shu S."/>
            <person name="Plott C."/>
            <person name="Barry K."/>
            <person name="Rajasekar S."/>
            <person name="Grimwood J."/>
            <person name="Han X."/>
            <person name="Sun S."/>
            <person name="Hou Z."/>
            <person name="He W."/>
            <person name="Dai G."/>
            <person name="Sun C."/>
            <person name="Schmutz J."/>
            <person name="Leebens-Mack J.H."/>
            <person name="Li F.W."/>
            <person name="Wang L."/>
        </authorList>
    </citation>
    <scope>NUCLEOTIDE SEQUENCE [LARGE SCALE GENOMIC DNA]</scope>
    <source>
        <strain evidence="2">cv. PW_Plant_1</strain>
    </source>
</reference>
<accession>A0ACC2ALF9</accession>
<comment type="caution">
    <text evidence="1">The sequence shown here is derived from an EMBL/GenBank/DDBJ whole genome shotgun (WGS) entry which is preliminary data.</text>
</comment>
<evidence type="ECO:0000313" key="2">
    <source>
        <dbReference type="Proteomes" id="UP001162992"/>
    </source>
</evidence>
<protein>
    <submittedName>
        <fullName evidence="1">Uncharacterized protein</fullName>
    </submittedName>
</protein>
<dbReference type="Proteomes" id="UP001162992">
    <property type="component" value="Chromosome 21"/>
</dbReference>
<evidence type="ECO:0000313" key="1">
    <source>
        <dbReference type="EMBL" id="KAJ7518296.1"/>
    </source>
</evidence>
<keyword evidence="2" id="KW-1185">Reference proteome</keyword>
<proteinExistence type="predicted"/>
<organism evidence="1 2">
    <name type="scientific">Diphasiastrum complanatum</name>
    <name type="common">Issler's clubmoss</name>
    <name type="synonym">Lycopodium complanatum</name>
    <dbReference type="NCBI Taxonomy" id="34168"/>
    <lineage>
        <taxon>Eukaryota</taxon>
        <taxon>Viridiplantae</taxon>
        <taxon>Streptophyta</taxon>
        <taxon>Embryophyta</taxon>
        <taxon>Tracheophyta</taxon>
        <taxon>Lycopodiopsida</taxon>
        <taxon>Lycopodiales</taxon>
        <taxon>Lycopodiaceae</taxon>
        <taxon>Lycopodioideae</taxon>
        <taxon>Diphasiastrum</taxon>
    </lineage>
</organism>
<gene>
    <name evidence="1" type="ORF">O6H91_21G062500</name>
</gene>